<dbReference type="SUPFAM" id="SSF111369">
    <property type="entry name" value="HlyD-like secretion proteins"/>
    <property type="match status" value="1"/>
</dbReference>
<feature type="non-terminal residue" evidence="7">
    <location>
        <position position="207"/>
    </location>
</feature>
<dbReference type="PANTHER" id="PTHR30386">
    <property type="entry name" value="MEMBRANE FUSION SUBUNIT OF EMRAB-TOLC MULTIDRUG EFFLUX PUMP"/>
    <property type="match status" value="1"/>
</dbReference>
<dbReference type="Gene3D" id="1.10.287.470">
    <property type="entry name" value="Helix hairpin bin"/>
    <property type="match status" value="1"/>
</dbReference>
<evidence type="ECO:0000256" key="1">
    <source>
        <dbReference type="ARBA" id="ARBA00004167"/>
    </source>
</evidence>
<dbReference type="GO" id="GO:0016020">
    <property type="term" value="C:membrane"/>
    <property type="evidence" value="ECO:0007669"/>
    <property type="project" value="UniProtKB-SubCell"/>
</dbReference>
<evidence type="ECO:0000256" key="3">
    <source>
        <dbReference type="ARBA" id="ARBA00022989"/>
    </source>
</evidence>
<gene>
    <name evidence="7" type="ORF">METZ01_LOCUS220885</name>
</gene>
<dbReference type="PRINTS" id="PR01490">
    <property type="entry name" value="RTXTOXIND"/>
</dbReference>
<dbReference type="PANTHER" id="PTHR30386:SF26">
    <property type="entry name" value="TRANSPORT PROTEIN COMB"/>
    <property type="match status" value="1"/>
</dbReference>
<dbReference type="AlphaFoldDB" id="A0A382G1F1"/>
<reference evidence="7" key="1">
    <citation type="submission" date="2018-05" db="EMBL/GenBank/DDBJ databases">
        <authorList>
            <person name="Lanie J.A."/>
            <person name="Ng W.-L."/>
            <person name="Kazmierczak K.M."/>
            <person name="Andrzejewski T.M."/>
            <person name="Davidsen T.M."/>
            <person name="Wayne K.J."/>
            <person name="Tettelin H."/>
            <person name="Glass J.I."/>
            <person name="Rusch D."/>
            <person name="Podicherti R."/>
            <person name="Tsui H.-C.T."/>
            <person name="Winkler M.E."/>
        </authorList>
    </citation>
    <scope>NUCLEOTIDE SEQUENCE</scope>
</reference>
<name>A0A382G1F1_9ZZZZ</name>
<dbReference type="InterPro" id="IPR050739">
    <property type="entry name" value="MFP"/>
</dbReference>
<dbReference type="Gene3D" id="2.40.50.100">
    <property type="match status" value="1"/>
</dbReference>
<evidence type="ECO:0000256" key="6">
    <source>
        <dbReference type="SAM" id="Phobius"/>
    </source>
</evidence>
<keyword evidence="3 6" id="KW-1133">Transmembrane helix</keyword>
<feature type="coiled-coil region" evidence="5">
    <location>
        <begin position="140"/>
        <end position="167"/>
    </location>
</feature>
<feature type="transmembrane region" description="Helical" evidence="6">
    <location>
        <begin position="12"/>
        <end position="32"/>
    </location>
</feature>
<comment type="subcellular location">
    <subcellularLocation>
        <location evidence="1">Membrane</location>
        <topology evidence="1">Single-pass membrane protein</topology>
    </subcellularLocation>
</comment>
<organism evidence="7">
    <name type="scientific">marine metagenome</name>
    <dbReference type="NCBI Taxonomy" id="408172"/>
    <lineage>
        <taxon>unclassified sequences</taxon>
        <taxon>metagenomes</taxon>
        <taxon>ecological metagenomes</taxon>
    </lineage>
</organism>
<keyword evidence="4 6" id="KW-0472">Membrane</keyword>
<dbReference type="EMBL" id="UINC01052561">
    <property type="protein sequence ID" value="SVB68031.1"/>
    <property type="molecule type" value="Genomic_DNA"/>
</dbReference>
<evidence type="ECO:0000256" key="2">
    <source>
        <dbReference type="ARBA" id="ARBA00022692"/>
    </source>
</evidence>
<feature type="coiled-coil region" evidence="5">
    <location>
        <begin position="88"/>
        <end position="115"/>
    </location>
</feature>
<proteinExistence type="predicted"/>
<keyword evidence="5" id="KW-0175">Coiled coil</keyword>
<keyword evidence="2 6" id="KW-0812">Transmembrane</keyword>
<accession>A0A382G1F1</accession>
<evidence type="ECO:0000256" key="5">
    <source>
        <dbReference type="SAM" id="Coils"/>
    </source>
</evidence>
<sequence length="207" mass="22812">MEKIVGRTGDIILATIALFLVIFIIWANLATLEKVIRGEGKVVASDKNQVIQNLEGGIVKEIYVRAGDIVKKGQALLKLDDMVYSSELDASHKQLNNLNNEISSLQISLDLIKEELEILEPLVEQGAESRMELIRVMQREATAKSDLARKQTDMDSLQERIPSLQDRVNRTLVSSPKDGIINRLVITTTGGVADPGSALVEIVPLNE</sequence>
<evidence type="ECO:0000256" key="4">
    <source>
        <dbReference type="ARBA" id="ARBA00023136"/>
    </source>
</evidence>
<protein>
    <submittedName>
        <fullName evidence="7">Uncharacterized protein</fullName>
    </submittedName>
</protein>
<evidence type="ECO:0000313" key="7">
    <source>
        <dbReference type="EMBL" id="SVB68031.1"/>
    </source>
</evidence>